<gene>
    <name evidence="2" type="ORF">A9K55_003968</name>
</gene>
<evidence type="ECO:0000256" key="1">
    <source>
        <dbReference type="SAM" id="MobiDB-lite"/>
    </source>
</evidence>
<protein>
    <submittedName>
        <fullName evidence="2">Uncharacterized protein</fullName>
    </submittedName>
</protein>
<dbReference type="Proteomes" id="UP000323067">
    <property type="component" value="Chromosome v"/>
</dbReference>
<accession>A0A2H4SL32</accession>
<dbReference type="VEuPathDB" id="FungiDB:CCM_04846"/>
<evidence type="ECO:0000313" key="3">
    <source>
        <dbReference type="Proteomes" id="UP000323067"/>
    </source>
</evidence>
<sequence length="71" mass="8327">MDSGPRKKEEKPLVQDHHRQPSCECNHAFGRARQDAPKDGDPDGAQVQQIRSIDNWLWYGWWERNGGRPMR</sequence>
<dbReference type="EMBL" id="CP023325">
    <property type="protein sequence ID" value="ATY63816.1"/>
    <property type="molecule type" value="Genomic_DNA"/>
</dbReference>
<feature type="region of interest" description="Disordered" evidence="1">
    <location>
        <begin position="1"/>
        <end position="21"/>
    </location>
</feature>
<name>A0A2H4SL32_CORMI</name>
<proteinExistence type="predicted"/>
<organism evidence="2 3">
    <name type="scientific">Cordyceps militaris</name>
    <name type="common">Caterpillar fungus</name>
    <name type="synonym">Clavaria militaris</name>
    <dbReference type="NCBI Taxonomy" id="73501"/>
    <lineage>
        <taxon>Eukaryota</taxon>
        <taxon>Fungi</taxon>
        <taxon>Dikarya</taxon>
        <taxon>Ascomycota</taxon>
        <taxon>Pezizomycotina</taxon>
        <taxon>Sordariomycetes</taxon>
        <taxon>Hypocreomycetidae</taxon>
        <taxon>Hypocreales</taxon>
        <taxon>Cordycipitaceae</taxon>
        <taxon>Cordyceps</taxon>
    </lineage>
</organism>
<dbReference type="AlphaFoldDB" id="A0A2H4SL32"/>
<evidence type="ECO:0000313" key="2">
    <source>
        <dbReference type="EMBL" id="ATY63816.1"/>
    </source>
</evidence>
<dbReference type="VEuPathDB" id="FungiDB:A9K55_003968"/>
<reference evidence="2 3" key="1">
    <citation type="journal article" date="2017" name="BMC Genomics">
        <title>Chromosome level assembly and secondary metabolite potential of the parasitic fungus Cordyceps militaris.</title>
        <authorList>
            <person name="Kramer G.J."/>
            <person name="Nodwell J.R."/>
        </authorList>
    </citation>
    <scope>NUCLEOTIDE SEQUENCE [LARGE SCALE GENOMIC DNA]</scope>
    <source>
        <strain evidence="2 3">ATCC 34164</strain>
    </source>
</reference>